<name>A0A6I1EUK9_9BURK</name>
<dbReference type="Gene3D" id="1.10.10.800">
    <property type="match status" value="1"/>
</dbReference>
<proteinExistence type="predicted"/>
<dbReference type="OrthoDB" id="9805123at2"/>
<dbReference type="Gene3D" id="3.40.50.1820">
    <property type="entry name" value="alpha/beta hydrolase"/>
    <property type="match status" value="1"/>
</dbReference>
<keyword evidence="3" id="KW-0378">Hydrolase</keyword>
<evidence type="ECO:0000259" key="2">
    <source>
        <dbReference type="Pfam" id="PF01738"/>
    </source>
</evidence>
<organism evidence="3 4">
    <name type="scientific">Sutterella seckii</name>
    <dbReference type="NCBI Taxonomy" id="1944635"/>
    <lineage>
        <taxon>Bacteria</taxon>
        <taxon>Pseudomonadati</taxon>
        <taxon>Pseudomonadota</taxon>
        <taxon>Betaproteobacteria</taxon>
        <taxon>Burkholderiales</taxon>
        <taxon>Sutterellaceae</taxon>
        <taxon>Sutterella</taxon>
    </lineage>
</organism>
<dbReference type="InterPro" id="IPR002925">
    <property type="entry name" value="Dienelactn_hydro"/>
</dbReference>
<dbReference type="Proteomes" id="UP000430564">
    <property type="component" value="Unassembled WGS sequence"/>
</dbReference>
<evidence type="ECO:0000313" key="4">
    <source>
        <dbReference type="Proteomes" id="UP000430564"/>
    </source>
</evidence>
<dbReference type="AlphaFoldDB" id="A0A6I1EUK9"/>
<feature type="domain" description="Dienelactone hydrolase" evidence="2">
    <location>
        <begin position="80"/>
        <end position="185"/>
    </location>
</feature>
<reference evidence="3 4" key="1">
    <citation type="submission" date="2019-10" db="EMBL/GenBank/DDBJ databases">
        <title>Genome diversity of Sutterella seckii.</title>
        <authorList>
            <person name="Chaplin A.V."/>
            <person name="Sokolova S.R."/>
            <person name="Mosin K.A."/>
            <person name="Ivanova E.L."/>
            <person name="Kochetkova T.O."/>
            <person name="Goltsov A.Y."/>
            <person name="Trofimov D.Y."/>
            <person name="Efimov B.A."/>
        </authorList>
    </citation>
    <scope>NUCLEOTIDE SEQUENCE [LARGE SCALE GENOMIC DNA]</scope>
    <source>
        <strain evidence="3 4">ASD393</strain>
    </source>
</reference>
<dbReference type="InterPro" id="IPR029058">
    <property type="entry name" value="AB_hydrolase_fold"/>
</dbReference>
<dbReference type="PROSITE" id="PS51318">
    <property type="entry name" value="TAT"/>
    <property type="match status" value="1"/>
</dbReference>
<feature type="signal peptide" evidence="1">
    <location>
        <begin position="1"/>
        <end position="30"/>
    </location>
</feature>
<accession>A0A6I1EUK9</accession>
<dbReference type="InterPro" id="IPR006311">
    <property type="entry name" value="TAT_signal"/>
</dbReference>
<comment type="caution">
    <text evidence="3">The sequence shown here is derived from an EMBL/GenBank/DDBJ whole genome shotgun (WGS) entry which is preliminary data.</text>
</comment>
<keyword evidence="1" id="KW-0732">Signal</keyword>
<dbReference type="InterPro" id="IPR051411">
    <property type="entry name" value="Polyketide_trans_af380"/>
</dbReference>
<dbReference type="PANTHER" id="PTHR47751:SF1">
    <property type="entry name" value="SUPERFAMILY HYDROLASE, PUTATIVE (AFU_ORTHOLOGUE AFUA_2G16580)-RELATED"/>
    <property type="match status" value="1"/>
</dbReference>
<dbReference type="SUPFAM" id="SSF53474">
    <property type="entry name" value="alpha/beta-Hydrolases"/>
    <property type="match status" value="1"/>
</dbReference>
<gene>
    <name evidence="3" type="ORF">GBM95_02690</name>
</gene>
<sequence>MKTNINRRSALKTVAVLGAALTQGLGAAAAAPAPAASAKPAGQNWYKSSSVTSELVRFKNIYGFELVGNLYAPEGLNRSQKHAALVISHPFGAVRQQAALLYAQKLAEAGFVTLAFDQSYWGESGGTPRGSILPDVYTENFSAAVDYVGTLPYVDRLRIGALGICASGGFALAAAKIDTRIRAVATVSMYDMGEYFRTGINGDRAKSLRAADLDKAAASRWQTVDSGEPVYGPGQNDPVFAEAAESNDFYRTSRGLYEPNDRRNTPATYVKFMNFYPLNDLDVISPRPILFIVGADAPSRCYTDEAYKRAAEPKERFVVPGANRTDLYDRAGMIPWEKLSDFFRTNLA</sequence>
<evidence type="ECO:0000256" key="1">
    <source>
        <dbReference type="SAM" id="SignalP"/>
    </source>
</evidence>
<dbReference type="EMBL" id="WEHX01000007">
    <property type="protein sequence ID" value="KAB7662494.1"/>
    <property type="molecule type" value="Genomic_DNA"/>
</dbReference>
<dbReference type="PANTHER" id="PTHR47751">
    <property type="entry name" value="SUPERFAMILY HYDROLASE, PUTATIVE (AFU_ORTHOLOGUE AFUA_2G16580)-RELATED"/>
    <property type="match status" value="1"/>
</dbReference>
<dbReference type="Pfam" id="PF01738">
    <property type="entry name" value="DLH"/>
    <property type="match status" value="1"/>
</dbReference>
<dbReference type="GO" id="GO:0016787">
    <property type="term" value="F:hydrolase activity"/>
    <property type="evidence" value="ECO:0007669"/>
    <property type="project" value="UniProtKB-KW"/>
</dbReference>
<protein>
    <submittedName>
        <fullName evidence="3">Alpha/beta hydrolase</fullName>
    </submittedName>
</protein>
<evidence type="ECO:0000313" key="3">
    <source>
        <dbReference type="EMBL" id="KAB7662494.1"/>
    </source>
</evidence>
<dbReference type="RefSeq" id="WP_152157668.1">
    <property type="nucleotide sequence ID" value="NZ_WEHX01000007.1"/>
</dbReference>
<feature type="chain" id="PRO_5026072277" evidence="1">
    <location>
        <begin position="31"/>
        <end position="348"/>
    </location>
</feature>